<sequence>DFDDYKNCIQTSNSGKTTCIEMNVSDFLDVKDCSSRFKLNKTEPKPYLSNFCEVNFVRGSKKLFYKSKFNEEPVELCFLTAKSLKEGVAQPKIRTSPRGMCSSKK</sequence>
<evidence type="ECO:0000313" key="1">
    <source>
        <dbReference type="EMBL" id="JAB60227.1"/>
    </source>
</evidence>
<proteinExistence type="predicted"/>
<feature type="non-terminal residue" evidence="1">
    <location>
        <position position="1"/>
    </location>
</feature>
<name>V5GEW3_ANOGL</name>
<dbReference type="EMBL" id="GALX01008239">
    <property type="protein sequence ID" value="JAB60227.1"/>
    <property type="molecule type" value="Transcribed_RNA"/>
</dbReference>
<protein>
    <submittedName>
        <fullName evidence="1">Uncharacterized protein</fullName>
    </submittedName>
</protein>
<organism evidence="1">
    <name type="scientific">Anoplophora glabripennis</name>
    <name type="common">Asian longhorn beetle</name>
    <name type="synonym">Anoplophora nobilis</name>
    <dbReference type="NCBI Taxonomy" id="217634"/>
    <lineage>
        <taxon>Eukaryota</taxon>
        <taxon>Metazoa</taxon>
        <taxon>Ecdysozoa</taxon>
        <taxon>Arthropoda</taxon>
        <taxon>Hexapoda</taxon>
        <taxon>Insecta</taxon>
        <taxon>Pterygota</taxon>
        <taxon>Neoptera</taxon>
        <taxon>Endopterygota</taxon>
        <taxon>Coleoptera</taxon>
        <taxon>Polyphaga</taxon>
        <taxon>Cucujiformia</taxon>
        <taxon>Chrysomeloidea</taxon>
        <taxon>Cerambycidae</taxon>
        <taxon>Lamiinae</taxon>
        <taxon>Lamiini</taxon>
        <taxon>Anoplophora</taxon>
    </lineage>
</organism>
<dbReference type="AlphaFoldDB" id="V5GEW3"/>
<reference evidence="1" key="1">
    <citation type="submission" date="2013-07" db="EMBL/GenBank/DDBJ databases">
        <title>Midgut Transcriptome Profiling of Anoplphora glabripennis, a Lignocellulose Degrading, Wood-Boring Cerambycid.</title>
        <authorList>
            <person name="Scully E.D."/>
            <person name="Hoover K."/>
            <person name="Carlson J.E."/>
            <person name="Tien M."/>
            <person name="Geib S.M."/>
        </authorList>
    </citation>
    <scope>NUCLEOTIDE SEQUENCE</scope>
</reference>
<accession>V5GEW3</accession>